<comment type="caution">
    <text evidence="2">The sequence shown here is derived from an EMBL/GenBank/DDBJ whole genome shotgun (WGS) entry which is preliminary data.</text>
</comment>
<sequence length="322" mass="32126">MSTAVVSPAHHPSARLRAAGAALAALGGVALAVQGRINGQLGHQLQDGVVAALISFSVGSVLLLAVAPILPGARAGVGRLRKALREQALRPWQMLGGACGAFLVTTQGVTVQLLGVAVFTVAVVAGQVVCSLPVDRAGLGPGGPQPITLPRAVGASLAVIAVIISVSDQGIVTASGGLWWAALPAVAGAGLAWQGAMNGRVRAAADDVVVPTVVNFLVGTCALVLAACVDVIIKGWPATPPDQWYLYVGGTLGIVAIMTAVSAVRVTGVLLLGMASVTGQLVGAVLLDIFVPTTGGLSVTTVVGIALTMVAVGIAAIRRRPR</sequence>
<dbReference type="OrthoDB" id="6463253at2"/>
<dbReference type="EMBL" id="SOCP01000020">
    <property type="protein sequence ID" value="TDV41414.1"/>
    <property type="molecule type" value="Genomic_DNA"/>
</dbReference>
<evidence type="ECO:0000313" key="2">
    <source>
        <dbReference type="EMBL" id="TDV41414.1"/>
    </source>
</evidence>
<protein>
    <submittedName>
        <fullName evidence="2">Transporter family-2 protein</fullName>
    </submittedName>
</protein>
<feature type="transmembrane region" description="Helical" evidence="1">
    <location>
        <begin position="178"/>
        <end position="196"/>
    </location>
</feature>
<keyword evidence="1" id="KW-0812">Transmembrane</keyword>
<gene>
    <name evidence="2" type="ORF">CLV71_120104</name>
</gene>
<accession>A0A4R7UYX7</accession>
<organism evidence="2 3">
    <name type="scientific">Actinophytocola oryzae</name>
    <dbReference type="NCBI Taxonomy" id="502181"/>
    <lineage>
        <taxon>Bacteria</taxon>
        <taxon>Bacillati</taxon>
        <taxon>Actinomycetota</taxon>
        <taxon>Actinomycetes</taxon>
        <taxon>Pseudonocardiales</taxon>
        <taxon>Pseudonocardiaceae</taxon>
    </lineage>
</organism>
<keyword evidence="3" id="KW-1185">Reference proteome</keyword>
<dbReference type="PANTHER" id="PTHR34821:SF2">
    <property type="entry name" value="INNER MEMBRANE PROTEIN YDCZ"/>
    <property type="match status" value="1"/>
</dbReference>
<dbReference type="PANTHER" id="PTHR34821">
    <property type="entry name" value="INNER MEMBRANE PROTEIN YDCZ"/>
    <property type="match status" value="1"/>
</dbReference>
<feature type="transmembrane region" description="Helical" evidence="1">
    <location>
        <begin position="146"/>
        <end position="166"/>
    </location>
</feature>
<feature type="transmembrane region" description="Helical" evidence="1">
    <location>
        <begin position="116"/>
        <end position="134"/>
    </location>
</feature>
<feature type="transmembrane region" description="Helical" evidence="1">
    <location>
        <begin position="48"/>
        <end position="70"/>
    </location>
</feature>
<feature type="transmembrane region" description="Helical" evidence="1">
    <location>
        <begin position="269"/>
        <end position="291"/>
    </location>
</feature>
<dbReference type="Proteomes" id="UP000294927">
    <property type="component" value="Unassembled WGS sequence"/>
</dbReference>
<dbReference type="InterPro" id="IPR006750">
    <property type="entry name" value="YdcZ"/>
</dbReference>
<dbReference type="GO" id="GO:0005886">
    <property type="term" value="C:plasma membrane"/>
    <property type="evidence" value="ECO:0007669"/>
    <property type="project" value="TreeGrafter"/>
</dbReference>
<feature type="transmembrane region" description="Helical" evidence="1">
    <location>
        <begin position="208"/>
        <end position="232"/>
    </location>
</feature>
<dbReference type="Pfam" id="PF04657">
    <property type="entry name" value="DMT_YdcZ"/>
    <property type="match status" value="2"/>
</dbReference>
<keyword evidence="1" id="KW-1133">Transmembrane helix</keyword>
<name>A0A4R7UYX7_9PSEU</name>
<keyword evidence="1" id="KW-0472">Membrane</keyword>
<evidence type="ECO:0000313" key="3">
    <source>
        <dbReference type="Proteomes" id="UP000294927"/>
    </source>
</evidence>
<dbReference type="RefSeq" id="WP_133907773.1">
    <property type="nucleotide sequence ID" value="NZ_SOCP01000020.1"/>
</dbReference>
<dbReference type="AlphaFoldDB" id="A0A4R7UYX7"/>
<feature type="transmembrane region" description="Helical" evidence="1">
    <location>
        <begin position="244"/>
        <end position="264"/>
    </location>
</feature>
<feature type="transmembrane region" description="Helical" evidence="1">
    <location>
        <begin position="297"/>
        <end position="317"/>
    </location>
</feature>
<proteinExistence type="predicted"/>
<evidence type="ECO:0000256" key="1">
    <source>
        <dbReference type="SAM" id="Phobius"/>
    </source>
</evidence>
<reference evidence="2 3" key="1">
    <citation type="submission" date="2019-03" db="EMBL/GenBank/DDBJ databases">
        <title>Genomic Encyclopedia of Archaeal and Bacterial Type Strains, Phase II (KMG-II): from individual species to whole genera.</title>
        <authorList>
            <person name="Goeker M."/>
        </authorList>
    </citation>
    <scope>NUCLEOTIDE SEQUENCE [LARGE SCALE GENOMIC DNA]</scope>
    <source>
        <strain evidence="2 3">DSM 45499</strain>
    </source>
</reference>